<dbReference type="RefSeq" id="WP_062439476.1">
    <property type="nucleotide sequence ID" value="NZ_BMCJ01000008.1"/>
</dbReference>
<name>A0ABQ1PQY1_9BACI</name>
<protein>
    <submittedName>
        <fullName evidence="1">Uncharacterized protein</fullName>
    </submittedName>
</protein>
<accession>A0ABQ1PQY1</accession>
<reference evidence="2" key="1">
    <citation type="journal article" date="2019" name="Int. J. Syst. Evol. Microbiol.">
        <title>The Global Catalogue of Microorganisms (GCM) 10K type strain sequencing project: providing services to taxonomists for standard genome sequencing and annotation.</title>
        <authorList>
            <consortium name="The Broad Institute Genomics Platform"/>
            <consortium name="The Broad Institute Genome Sequencing Center for Infectious Disease"/>
            <person name="Wu L."/>
            <person name="Ma J."/>
        </authorList>
    </citation>
    <scope>NUCLEOTIDE SEQUENCE [LARGE SCALE GENOMIC DNA]</scope>
    <source>
        <strain evidence="2">CCM 7282</strain>
    </source>
</reference>
<proteinExistence type="predicted"/>
<keyword evidence="2" id="KW-1185">Reference proteome</keyword>
<sequence>MSFKVVAWFNKRTEINFLCNESKRELSFKTKAEAEKFIRLLKDTGYMQGKYHFTIEKDESKDFSEKQIATM</sequence>
<evidence type="ECO:0000313" key="1">
    <source>
        <dbReference type="EMBL" id="GGD01563.1"/>
    </source>
</evidence>
<dbReference type="Proteomes" id="UP000619534">
    <property type="component" value="Unassembled WGS sequence"/>
</dbReference>
<dbReference type="EMBL" id="BMCJ01000008">
    <property type="protein sequence ID" value="GGD01563.1"/>
    <property type="molecule type" value="Genomic_DNA"/>
</dbReference>
<evidence type="ECO:0000313" key="2">
    <source>
        <dbReference type="Proteomes" id="UP000619534"/>
    </source>
</evidence>
<organism evidence="1 2">
    <name type="scientific">Thalassobacillus devorans</name>
    <dbReference type="NCBI Taxonomy" id="279813"/>
    <lineage>
        <taxon>Bacteria</taxon>
        <taxon>Bacillati</taxon>
        <taxon>Bacillota</taxon>
        <taxon>Bacilli</taxon>
        <taxon>Bacillales</taxon>
        <taxon>Bacillaceae</taxon>
        <taxon>Thalassobacillus</taxon>
    </lineage>
</organism>
<comment type="caution">
    <text evidence="1">The sequence shown here is derived from an EMBL/GenBank/DDBJ whole genome shotgun (WGS) entry which is preliminary data.</text>
</comment>
<gene>
    <name evidence="1" type="ORF">GCM10007216_35350</name>
</gene>